<gene>
    <name evidence="1" type="ORF">CAter282_4338</name>
</gene>
<dbReference type="EMBL" id="CP013235">
    <property type="protein sequence ID" value="AMP11998.1"/>
    <property type="molecule type" value="Genomic_DNA"/>
</dbReference>
<protein>
    <submittedName>
        <fullName evidence="1">Uncharacterized protein</fullName>
    </submittedName>
</protein>
<name>A0A127PXK1_9BURK</name>
<evidence type="ECO:0000313" key="1">
    <source>
        <dbReference type="EMBL" id="AMP11998.1"/>
    </source>
</evidence>
<accession>A0A127PXK1</accession>
<keyword evidence="2" id="KW-1185">Reference proteome</keyword>
<proteinExistence type="predicted"/>
<dbReference type="RefSeq" id="WP_061534863.1">
    <property type="nucleotide sequence ID" value="NZ_CP013233.1"/>
</dbReference>
<dbReference type="Proteomes" id="UP000071778">
    <property type="component" value="Chromosome"/>
</dbReference>
<organism evidence="1 2">
    <name type="scientific">Collimonas arenae</name>
    <dbReference type="NCBI Taxonomy" id="279058"/>
    <lineage>
        <taxon>Bacteria</taxon>
        <taxon>Pseudomonadati</taxon>
        <taxon>Pseudomonadota</taxon>
        <taxon>Betaproteobacteria</taxon>
        <taxon>Burkholderiales</taxon>
        <taxon>Oxalobacteraceae</taxon>
        <taxon>Collimonas</taxon>
    </lineage>
</organism>
<dbReference type="PATRIC" id="fig|279058.17.peg.4672"/>
<reference evidence="1 2" key="1">
    <citation type="submission" date="2015-11" db="EMBL/GenBank/DDBJ databases">
        <title>Exploring the genomic traits of fungus-feeding bacterial genus Collimonas.</title>
        <authorList>
            <person name="Song C."/>
            <person name="Schmidt R."/>
            <person name="de Jager V."/>
            <person name="Krzyzanowska D."/>
            <person name="Jongedijk E."/>
            <person name="Cankar K."/>
            <person name="Beekwilder J."/>
            <person name="van Veen A."/>
            <person name="de Boer W."/>
            <person name="van Veen J.A."/>
            <person name="Garbeva P."/>
        </authorList>
    </citation>
    <scope>NUCLEOTIDE SEQUENCE [LARGE SCALE GENOMIC DNA]</scope>
    <source>
        <strain evidence="1 2">Ter282</strain>
    </source>
</reference>
<sequence length="139" mass="15974">MGDMTCKYVVNSRYRDFYDLSDEHSLNAFHVWVAQRIAVVLEKKYGLRNFRILIWQNIKEDDIGLIADCDFDELDDGSLCVTFSRDPYPNWEILHDEDVIWWPDTGMEVNLQQALARAALANASDVITSSSISEPLVLT</sequence>
<dbReference type="AlphaFoldDB" id="A0A127PXK1"/>
<evidence type="ECO:0000313" key="2">
    <source>
        <dbReference type="Proteomes" id="UP000071778"/>
    </source>
</evidence>